<feature type="transmembrane region" description="Helical" evidence="8">
    <location>
        <begin position="12"/>
        <end position="36"/>
    </location>
</feature>
<dbReference type="InterPro" id="IPR002549">
    <property type="entry name" value="AI-2E-like"/>
</dbReference>
<dbReference type="Proteomes" id="UP001500866">
    <property type="component" value="Unassembled WGS sequence"/>
</dbReference>
<evidence type="ECO:0000256" key="8">
    <source>
        <dbReference type="SAM" id="Phobius"/>
    </source>
</evidence>
<dbReference type="Pfam" id="PF01594">
    <property type="entry name" value="AI-2E_transport"/>
    <property type="match status" value="1"/>
</dbReference>
<proteinExistence type="inferred from homology"/>
<keyword evidence="5 8" id="KW-0812">Transmembrane</keyword>
<feature type="transmembrane region" description="Helical" evidence="8">
    <location>
        <begin position="83"/>
        <end position="110"/>
    </location>
</feature>
<evidence type="ECO:0000313" key="9">
    <source>
        <dbReference type="EMBL" id="GAA0608722.1"/>
    </source>
</evidence>
<name>A0ABP3RJD1_9BACI</name>
<evidence type="ECO:0000256" key="2">
    <source>
        <dbReference type="ARBA" id="ARBA00009773"/>
    </source>
</evidence>
<protein>
    <recommendedName>
        <fullName evidence="11">AI-2E family transporter</fullName>
    </recommendedName>
</protein>
<comment type="similarity">
    <text evidence="2">Belongs to the autoinducer-2 exporter (AI-2E) (TC 2.A.86) family.</text>
</comment>
<feature type="transmembrane region" description="Helical" evidence="8">
    <location>
        <begin position="43"/>
        <end position="63"/>
    </location>
</feature>
<keyword evidence="3" id="KW-0813">Transport</keyword>
<comment type="subcellular location">
    <subcellularLocation>
        <location evidence="1">Cell membrane</location>
        <topology evidence="1">Multi-pass membrane protein</topology>
    </subcellularLocation>
</comment>
<evidence type="ECO:0000256" key="7">
    <source>
        <dbReference type="ARBA" id="ARBA00023136"/>
    </source>
</evidence>
<dbReference type="PANTHER" id="PTHR21716:SF53">
    <property type="entry name" value="PERMEASE PERM-RELATED"/>
    <property type="match status" value="1"/>
</dbReference>
<evidence type="ECO:0000256" key="3">
    <source>
        <dbReference type="ARBA" id="ARBA00022448"/>
    </source>
</evidence>
<evidence type="ECO:0008006" key="11">
    <source>
        <dbReference type="Google" id="ProtNLM"/>
    </source>
</evidence>
<accession>A0ABP3RJD1</accession>
<organism evidence="9 10">
    <name type="scientific">Virgibacillus siamensis</name>
    <dbReference type="NCBI Taxonomy" id="480071"/>
    <lineage>
        <taxon>Bacteria</taxon>
        <taxon>Bacillati</taxon>
        <taxon>Bacillota</taxon>
        <taxon>Bacilli</taxon>
        <taxon>Bacillales</taxon>
        <taxon>Bacillaceae</taxon>
        <taxon>Virgibacillus</taxon>
    </lineage>
</organism>
<evidence type="ECO:0000256" key="4">
    <source>
        <dbReference type="ARBA" id="ARBA00022475"/>
    </source>
</evidence>
<keyword evidence="4" id="KW-1003">Cell membrane</keyword>
<evidence type="ECO:0000256" key="6">
    <source>
        <dbReference type="ARBA" id="ARBA00022989"/>
    </source>
</evidence>
<comment type="caution">
    <text evidence="9">The sequence shown here is derived from an EMBL/GenBank/DDBJ whole genome shotgun (WGS) entry which is preliminary data.</text>
</comment>
<dbReference type="EMBL" id="BAAADS010000018">
    <property type="protein sequence ID" value="GAA0608722.1"/>
    <property type="molecule type" value="Genomic_DNA"/>
</dbReference>
<evidence type="ECO:0000256" key="1">
    <source>
        <dbReference type="ARBA" id="ARBA00004651"/>
    </source>
</evidence>
<sequence length="125" mass="13604">MYIGYLIIGIPYAAVLGIFVMVTAIIPLIGPILGILPAIMVSLLLNPVKVIYILILTIVVQQLEGNLISPQVLGKRLDLHPLTVILLLVVAGALYGFIGVLLAIPLYAVLKVTSKNLYKIYQLRE</sequence>
<keyword evidence="6 8" id="KW-1133">Transmembrane helix</keyword>
<keyword evidence="10" id="KW-1185">Reference proteome</keyword>
<keyword evidence="7 8" id="KW-0472">Membrane</keyword>
<evidence type="ECO:0000313" key="10">
    <source>
        <dbReference type="Proteomes" id="UP001500866"/>
    </source>
</evidence>
<gene>
    <name evidence="9" type="ORF">GCM10009001_27590</name>
</gene>
<dbReference type="PANTHER" id="PTHR21716">
    <property type="entry name" value="TRANSMEMBRANE PROTEIN"/>
    <property type="match status" value="1"/>
</dbReference>
<evidence type="ECO:0000256" key="5">
    <source>
        <dbReference type="ARBA" id="ARBA00022692"/>
    </source>
</evidence>
<reference evidence="10" key="1">
    <citation type="journal article" date="2019" name="Int. J. Syst. Evol. Microbiol.">
        <title>The Global Catalogue of Microorganisms (GCM) 10K type strain sequencing project: providing services to taxonomists for standard genome sequencing and annotation.</title>
        <authorList>
            <consortium name="The Broad Institute Genomics Platform"/>
            <consortium name="The Broad Institute Genome Sequencing Center for Infectious Disease"/>
            <person name="Wu L."/>
            <person name="Ma J."/>
        </authorList>
    </citation>
    <scope>NUCLEOTIDE SEQUENCE [LARGE SCALE GENOMIC DNA]</scope>
    <source>
        <strain evidence="10">JCM 15395</strain>
    </source>
</reference>